<dbReference type="EMBL" id="JBBHJZ010000001">
    <property type="protein sequence ID" value="MEJ5976608.1"/>
    <property type="molecule type" value="Genomic_DNA"/>
</dbReference>
<comment type="caution">
    <text evidence="2">The sequence shown here is derived from an EMBL/GenBank/DDBJ whole genome shotgun (WGS) entry which is preliminary data.</text>
</comment>
<evidence type="ECO:0000259" key="1">
    <source>
        <dbReference type="Pfam" id="PF20283"/>
    </source>
</evidence>
<proteinExistence type="predicted"/>
<reference evidence="2 3" key="1">
    <citation type="submission" date="2024-03" db="EMBL/GenBank/DDBJ databases">
        <authorList>
            <person name="Jo J.-H."/>
        </authorList>
    </citation>
    <scope>NUCLEOTIDE SEQUENCE [LARGE SCALE GENOMIC DNA]</scope>
    <source>
        <strain evidence="2 3">PS1R-30</strain>
    </source>
</reference>
<dbReference type="RefSeq" id="WP_339586514.1">
    <property type="nucleotide sequence ID" value="NZ_JBBHJZ010000001.1"/>
</dbReference>
<dbReference type="Proteomes" id="UP001361239">
    <property type="component" value="Unassembled WGS sequence"/>
</dbReference>
<dbReference type="InterPro" id="IPR046913">
    <property type="entry name" value="ABC-3C_CTD7"/>
</dbReference>
<organism evidence="2 3">
    <name type="scientific">Novosphingobium anseongense</name>
    <dbReference type="NCBI Taxonomy" id="3133436"/>
    <lineage>
        <taxon>Bacteria</taxon>
        <taxon>Pseudomonadati</taxon>
        <taxon>Pseudomonadota</taxon>
        <taxon>Alphaproteobacteria</taxon>
        <taxon>Sphingomonadales</taxon>
        <taxon>Sphingomonadaceae</taxon>
        <taxon>Novosphingobium</taxon>
    </lineage>
</organism>
<protein>
    <submittedName>
        <fullName evidence="2">ABC-three component system protein</fullName>
    </submittedName>
</protein>
<dbReference type="Pfam" id="PF20283">
    <property type="entry name" value="CTD7"/>
    <property type="match status" value="1"/>
</dbReference>
<accession>A0ABU8RUH2</accession>
<evidence type="ECO:0000313" key="2">
    <source>
        <dbReference type="EMBL" id="MEJ5976608.1"/>
    </source>
</evidence>
<sequence length="388" mass="42921">MATTVVKSANSTAPGQYLGYGLQDVRLCRHLLTASKGCVVSLEYVDDTAIHRPDGEMMLEQSKSAVSASNPVTDSSVELWKCFANWASLCADGEVKPAMTRFRLYVCPKKDGPLVQRLHAASDIDEAKAILTTIAKKITPSTKLKGCNPKITEFLGAGEDICTQIILNFRLVMSDDPLEPIREVLRLHVLDDALDDFCAHAIGMAKNRIAALIRAKQKPAIDADRFRQDLRGFIRKHGALGLLMPTTGKPTLEEVDATLSSSPIFVQQLVRVKMPTEHVVRAVSDYLRSTADQTLWAADGRIVEESLDELHDTLEAHFQITRDEIEELHGAHDAETRGRQVYRRCVSHQAPLQGLSVPGYFIPGSFNMLADAMRVGWHPNFADFFPGE</sequence>
<keyword evidence="3" id="KW-1185">Reference proteome</keyword>
<name>A0ABU8RUH2_9SPHN</name>
<gene>
    <name evidence="2" type="ORF">WG901_08180</name>
</gene>
<feature type="domain" description="ABC-three component systems C-terminal" evidence="1">
    <location>
        <begin position="265"/>
        <end position="383"/>
    </location>
</feature>
<evidence type="ECO:0000313" key="3">
    <source>
        <dbReference type="Proteomes" id="UP001361239"/>
    </source>
</evidence>